<dbReference type="EMBL" id="BJXN01000005">
    <property type="protein sequence ID" value="GEM89573.1"/>
    <property type="molecule type" value="Genomic_DNA"/>
</dbReference>
<dbReference type="InterPro" id="IPR000754">
    <property type="entry name" value="Ribosomal_uS9"/>
</dbReference>
<dbReference type="InterPro" id="IPR014721">
    <property type="entry name" value="Ribsml_uS5_D2-typ_fold_subgr"/>
</dbReference>
<dbReference type="GO" id="GO:0019843">
    <property type="term" value="F:rRNA binding"/>
    <property type="evidence" value="ECO:0007669"/>
    <property type="project" value="UniProtKB-KW"/>
</dbReference>
<dbReference type="PANTHER" id="PTHR21569">
    <property type="entry name" value="RIBOSOMAL PROTEIN S9"/>
    <property type="match status" value="1"/>
</dbReference>
<organism evidence="11 12">
    <name type="scientific">Oceanithermus desulfurans NBRC 100063</name>
    <dbReference type="NCBI Taxonomy" id="1227550"/>
    <lineage>
        <taxon>Bacteria</taxon>
        <taxon>Thermotogati</taxon>
        <taxon>Deinococcota</taxon>
        <taxon>Deinococci</taxon>
        <taxon>Thermales</taxon>
        <taxon>Thermaceae</taxon>
        <taxon>Oceanithermus</taxon>
    </lineage>
</organism>
<dbReference type="AlphaFoldDB" id="A0A511RIV9"/>
<dbReference type="PANTHER" id="PTHR21569:SF1">
    <property type="entry name" value="SMALL RIBOSOMAL SUBUNIT PROTEIN US9M"/>
    <property type="match status" value="1"/>
</dbReference>
<keyword evidence="2" id="KW-0820">tRNA-binding</keyword>
<name>A0A511RIV9_9DEIN</name>
<dbReference type="Pfam" id="PF00380">
    <property type="entry name" value="Ribosomal_S9"/>
    <property type="match status" value="1"/>
</dbReference>
<gene>
    <name evidence="10 11" type="primary">rpsI</name>
    <name evidence="11" type="ORF">ODE01S_10070</name>
</gene>
<keyword evidence="6 10" id="KW-0687">Ribonucleoprotein</keyword>
<keyword evidence="4" id="KW-0694">RNA-binding</keyword>
<dbReference type="GO" id="GO:0006412">
    <property type="term" value="P:translation"/>
    <property type="evidence" value="ECO:0007669"/>
    <property type="project" value="UniProtKB-UniRule"/>
</dbReference>
<dbReference type="NCBIfam" id="NF001099">
    <property type="entry name" value="PRK00132.1"/>
    <property type="match status" value="1"/>
</dbReference>
<evidence type="ECO:0000256" key="1">
    <source>
        <dbReference type="ARBA" id="ARBA00005251"/>
    </source>
</evidence>
<proteinExistence type="inferred from homology"/>
<comment type="function">
    <text evidence="8">Part of the top of the head of the 30S subunit. The C-terminal region penetrates the head emerging in the P-site where it contacts tRNA.</text>
</comment>
<evidence type="ECO:0000256" key="8">
    <source>
        <dbReference type="ARBA" id="ARBA00053539"/>
    </source>
</evidence>
<evidence type="ECO:0000256" key="2">
    <source>
        <dbReference type="ARBA" id="ARBA00022555"/>
    </source>
</evidence>
<protein>
    <recommendedName>
        <fullName evidence="7 10">Small ribosomal subunit protein uS9</fullName>
    </recommendedName>
</protein>
<evidence type="ECO:0000256" key="6">
    <source>
        <dbReference type="ARBA" id="ARBA00023274"/>
    </source>
</evidence>
<dbReference type="InterPro" id="IPR023035">
    <property type="entry name" value="Ribosomal_uS9_bac/plastid"/>
</dbReference>
<dbReference type="SUPFAM" id="SSF54211">
    <property type="entry name" value="Ribosomal protein S5 domain 2-like"/>
    <property type="match status" value="1"/>
</dbReference>
<evidence type="ECO:0000256" key="3">
    <source>
        <dbReference type="ARBA" id="ARBA00022730"/>
    </source>
</evidence>
<evidence type="ECO:0000256" key="9">
    <source>
        <dbReference type="ARBA" id="ARBA00063105"/>
    </source>
</evidence>
<dbReference type="GO" id="GO:0000049">
    <property type="term" value="F:tRNA binding"/>
    <property type="evidence" value="ECO:0007669"/>
    <property type="project" value="UniProtKB-KW"/>
</dbReference>
<comment type="caution">
    <text evidence="11">The sequence shown here is derived from an EMBL/GenBank/DDBJ whole genome shotgun (WGS) entry which is preliminary data.</text>
</comment>
<reference evidence="11 12" key="1">
    <citation type="submission" date="2019-07" db="EMBL/GenBank/DDBJ databases">
        <title>Whole genome shotgun sequence of Oceanithermus desulfurans NBRC 100063.</title>
        <authorList>
            <person name="Hosoyama A."/>
            <person name="Uohara A."/>
            <person name="Ohji S."/>
            <person name="Ichikawa N."/>
        </authorList>
    </citation>
    <scope>NUCLEOTIDE SEQUENCE [LARGE SCALE GENOMIC DNA]</scope>
    <source>
        <strain evidence="11 12">NBRC 100063</strain>
    </source>
</reference>
<evidence type="ECO:0000313" key="12">
    <source>
        <dbReference type="Proteomes" id="UP000321827"/>
    </source>
</evidence>
<dbReference type="FunFam" id="3.30.230.10:FF:000001">
    <property type="entry name" value="30S ribosomal protein S9"/>
    <property type="match status" value="1"/>
</dbReference>
<evidence type="ECO:0000256" key="5">
    <source>
        <dbReference type="ARBA" id="ARBA00022980"/>
    </source>
</evidence>
<keyword evidence="3" id="KW-0699">rRNA-binding</keyword>
<keyword evidence="5 10" id="KW-0689">Ribosomal protein</keyword>
<evidence type="ECO:0000256" key="7">
    <source>
        <dbReference type="ARBA" id="ARBA00035259"/>
    </source>
</evidence>
<accession>A0A511RIV9</accession>
<dbReference type="OrthoDB" id="9803965at2"/>
<sequence length="130" mass="14541">MAIEQFYGTGRRKTAVARVFLRPGKGQVTVNGQPFEDYFSGLIKAASALDPLRHVNKEGQFDLLITVKGSGKSAQVDAIKMGIARALVQYDDELRVSLKKAGFLTRDAREVERKKYGKHKARKAPQYSKR</sequence>
<dbReference type="InterPro" id="IPR020568">
    <property type="entry name" value="Ribosomal_Su5_D2-typ_SF"/>
</dbReference>
<comment type="similarity">
    <text evidence="1 10">Belongs to the universal ribosomal protein uS9 family.</text>
</comment>
<comment type="subunit">
    <text evidence="9">Part of the 30S ribosomal subunit. Contacts proteins S7 and S10.</text>
</comment>
<dbReference type="Gene3D" id="3.30.230.10">
    <property type="match status" value="1"/>
</dbReference>
<evidence type="ECO:0000256" key="10">
    <source>
        <dbReference type="HAMAP-Rule" id="MF_00532"/>
    </source>
</evidence>
<dbReference type="Proteomes" id="UP000321827">
    <property type="component" value="Unassembled WGS sequence"/>
</dbReference>
<dbReference type="HAMAP" id="MF_00532_B">
    <property type="entry name" value="Ribosomal_uS9_B"/>
    <property type="match status" value="1"/>
</dbReference>
<evidence type="ECO:0000256" key="4">
    <source>
        <dbReference type="ARBA" id="ARBA00022884"/>
    </source>
</evidence>
<dbReference type="GO" id="GO:0022627">
    <property type="term" value="C:cytosolic small ribosomal subunit"/>
    <property type="evidence" value="ECO:0007669"/>
    <property type="project" value="TreeGrafter"/>
</dbReference>
<dbReference type="GO" id="GO:0003735">
    <property type="term" value="F:structural constituent of ribosome"/>
    <property type="evidence" value="ECO:0007669"/>
    <property type="project" value="InterPro"/>
</dbReference>
<evidence type="ECO:0000313" key="11">
    <source>
        <dbReference type="EMBL" id="GEM89573.1"/>
    </source>
</evidence>